<comment type="caution">
    <text evidence="1">The sequence shown here is derived from an EMBL/GenBank/DDBJ whole genome shotgun (WGS) entry which is preliminary data.</text>
</comment>
<dbReference type="InterPro" id="IPR035979">
    <property type="entry name" value="RBD_domain_sf"/>
</dbReference>
<dbReference type="PANTHER" id="PTHR15608:SF0">
    <property type="entry name" value="HIV TAT-SPECIFIC FACTOR 1"/>
    <property type="match status" value="1"/>
</dbReference>
<proteinExistence type="predicted"/>
<dbReference type="Proteomes" id="UP001150907">
    <property type="component" value="Unassembled WGS sequence"/>
</dbReference>
<name>A0A9W8BFG0_9FUNG</name>
<dbReference type="InterPro" id="IPR034393">
    <property type="entry name" value="TatSF1-like"/>
</dbReference>
<evidence type="ECO:0000313" key="2">
    <source>
        <dbReference type="Proteomes" id="UP001150907"/>
    </source>
</evidence>
<dbReference type="GO" id="GO:0005686">
    <property type="term" value="C:U2 snRNP"/>
    <property type="evidence" value="ECO:0007669"/>
    <property type="project" value="TreeGrafter"/>
</dbReference>
<dbReference type="AlphaFoldDB" id="A0A9W8BFG0"/>
<organism evidence="1 2">
    <name type="scientific">Coemansia thaxteri</name>
    <dbReference type="NCBI Taxonomy" id="2663907"/>
    <lineage>
        <taxon>Eukaryota</taxon>
        <taxon>Fungi</taxon>
        <taxon>Fungi incertae sedis</taxon>
        <taxon>Zoopagomycota</taxon>
        <taxon>Kickxellomycotina</taxon>
        <taxon>Kickxellomycetes</taxon>
        <taxon>Kickxellales</taxon>
        <taxon>Kickxellaceae</taxon>
        <taxon>Coemansia</taxon>
    </lineage>
</organism>
<protein>
    <recommendedName>
        <fullName evidence="3">RRM domain-containing protein</fullName>
    </recommendedName>
</protein>
<dbReference type="Gene3D" id="3.30.70.330">
    <property type="match status" value="2"/>
</dbReference>
<dbReference type="InterPro" id="IPR012677">
    <property type="entry name" value="Nucleotide-bd_a/b_plait_sf"/>
</dbReference>
<dbReference type="PANTHER" id="PTHR15608">
    <property type="entry name" value="SPLICING FACTOR U2AF-ASSOCIATED PROTEIN 2"/>
    <property type="match status" value="1"/>
</dbReference>
<dbReference type="OrthoDB" id="10258585at2759"/>
<evidence type="ECO:0000313" key="1">
    <source>
        <dbReference type="EMBL" id="KAJ2001401.1"/>
    </source>
</evidence>
<dbReference type="GO" id="GO:0005684">
    <property type="term" value="C:U2-type spliceosomal complex"/>
    <property type="evidence" value="ECO:0007669"/>
    <property type="project" value="TreeGrafter"/>
</dbReference>
<sequence>MDAPHFPKPEDFATDARVKLVEETGCYKFLDPDDGMEYEYEPSKGAWFPMWNETLIEQQQSAYGAARLAAEDAGPADASEYKRKGKEAHRRRENTSVYVSGLPLDTTESEVAEYFVQCGAIMPDIQTRDGEVPERHKRTVILAHMFTLDEMKADVTLVLDLAEDVRSECERLGPVSSVKVYDVSIKPGPKMLAC</sequence>
<evidence type="ECO:0008006" key="3">
    <source>
        <dbReference type="Google" id="ProtNLM"/>
    </source>
</evidence>
<dbReference type="GO" id="GO:0003723">
    <property type="term" value="F:RNA binding"/>
    <property type="evidence" value="ECO:0007669"/>
    <property type="project" value="TreeGrafter"/>
</dbReference>
<gene>
    <name evidence="1" type="ORF">H4R26_004151</name>
</gene>
<dbReference type="EMBL" id="JANBQF010000412">
    <property type="protein sequence ID" value="KAJ2001401.1"/>
    <property type="molecule type" value="Genomic_DNA"/>
</dbReference>
<accession>A0A9W8BFG0</accession>
<dbReference type="SUPFAM" id="SSF54928">
    <property type="entry name" value="RNA-binding domain, RBD"/>
    <property type="match status" value="1"/>
</dbReference>
<keyword evidence="2" id="KW-1185">Reference proteome</keyword>
<reference evidence="1" key="1">
    <citation type="submission" date="2022-07" db="EMBL/GenBank/DDBJ databases">
        <title>Phylogenomic reconstructions and comparative analyses of Kickxellomycotina fungi.</title>
        <authorList>
            <person name="Reynolds N.K."/>
            <person name="Stajich J.E."/>
            <person name="Barry K."/>
            <person name="Grigoriev I.V."/>
            <person name="Crous P."/>
            <person name="Smith M.E."/>
        </authorList>
    </citation>
    <scope>NUCLEOTIDE SEQUENCE</scope>
    <source>
        <strain evidence="1">IMI 214461</strain>
    </source>
</reference>